<dbReference type="GO" id="GO:0016020">
    <property type="term" value="C:membrane"/>
    <property type="evidence" value="ECO:0007669"/>
    <property type="project" value="InterPro"/>
</dbReference>
<organism evidence="3">
    <name type="scientific">marine metagenome</name>
    <dbReference type="NCBI Taxonomy" id="408172"/>
    <lineage>
        <taxon>unclassified sequences</taxon>
        <taxon>metagenomes</taxon>
        <taxon>ecological metagenomes</taxon>
    </lineage>
</organism>
<keyword evidence="1" id="KW-0472">Membrane</keyword>
<gene>
    <name evidence="3" type="ORF">METZ01_LOCUS421851</name>
</gene>
<name>A0A382XCT0_9ZZZZ</name>
<proteinExistence type="predicted"/>
<accession>A0A382XCT0</accession>
<feature type="domain" description="EamA" evidence="2">
    <location>
        <begin position="5"/>
        <end position="136"/>
    </location>
</feature>
<dbReference type="SUPFAM" id="SSF103481">
    <property type="entry name" value="Multidrug resistance efflux transporter EmrE"/>
    <property type="match status" value="1"/>
</dbReference>
<evidence type="ECO:0000313" key="3">
    <source>
        <dbReference type="EMBL" id="SVD68997.1"/>
    </source>
</evidence>
<dbReference type="Pfam" id="PF00892">
    <property type="entry name" value="EamA"/>
    <property type="match status" value="1"/>
</dbReference>
<protein>
    <recommendedName>
        <fullName evidence="2">EamA domain-containing protein</fullName>
    </recommendedName>
</protein>
<reference evidence="3" key="1">
    <citation type="submission" date="2018-05" db="EMBL/GenBank/DDBJ databases">
        <authorList>
            <person name="Lanie J.A."/>
            <person name="Ng W.-L."/>
            <person name="Kazmierczak K.M."/>
            <person name="Andrzejewski T.M."/>
            <person name="Davidsen T.M."/>
            <person name="Wayne K.J."/>
            <person name="Tettelin H."/>
            <person name="Glass J.I."/>
            <person name="Rusch D."/>
            <person name="Podicherti R."/>
            <person name="Tsui H.-C.T."/>
            <person name="Winkler M.E."/>
        </authorList>
    </citation>
    <scope>NUCLEOTIDE SEQUENCE</scope>
</reference>
<feature type="transmembrane region" description="Helical" evidence="1">
    <location>
        <begin position="6"/>
        <end position="22"/>
    </location>
</feature>
<feature type="transmembrane region" description="Helical" evidence="1">
    <location>
        <begin position="34"/>
        <end position="53"/>
    </location>
</feature>
<keyword evidence="1" id="KW-0812">Transmembrane</keyword>
<dbReference type="EMBL" id="UINC01166831">
    <property type="protein sequence ID" value="SVD68997.1"/>
    <property type="molecule type" value="Genomic_DNA"/>
</dbReference>
<dbReference type="InterPro" id="IPR000620">
    <property type="entry name" value="EamA_dom"/>
</dbReference>
<sequence length="138" mass="14696">MNTPIMLAVVGLFGFGMANFFWKVAGVNNVYSPSFMLTETSIVALSAILLHIFQKHPYELTPRMVGVASLSGLATAIAIFGTMLALRLGGEGSIIFPIKSMSVVVAVLLSYYVFREPVTLSKVVGLGLGVSSIIVLAR</sequence>
<feature type="transmembrane region" description="Helical" evidence="1">
    <location>
        <begin position="65"/>
        <end position="86"/>
    </location>
</feature>
<feature type="transmembrane region" description="Helical" evidence="1">
    <location>
        <begin position="93"/>
        <end position="114"/>
    </location>
</feature>
<evidence type="ECO:0000259" key="2">
    <source>
        <dbReference type="Pfam" id="PF00892"/>
    </source>
</evidence>
<dbReference type="InterPro" id="IPR037185">
    <property type="entry name" value="EmrE-like"/>
</dbReference>
<dbReference type="AlphaFoldDB" id="A0A382XCT0"/>
<keyword evidence="1" id="KW-1133">Transmembrane helix</keyword>
<evidence type="ECO:0000256" key="1">
    <source>
        <dbReference type="SAM" id="Phobius"/>
    </source>
</evidence>